<keyword evidence="1" id="KW-1133">Transmembrane helix</keyword>
<gene>
    <name evidence="2" type="ORF">SERLA73DRAFT_141190</name>
</gene>
<evidence type="ECO:0000313" key="2">
    <source>
        <dbReference type="EMBL" id="EGN96053.1"/>
    </source>
</evidence>
<keyword evidence="1" id="KW-0812">Transmembrane</keyword>
<dbReference type="HOGENOM" id="CLU_2851108_0_0_1"/>
<proteinExistence type="predicted"/>
<dbReference type="InParanoid" id="F8Q615"/>
<protein>
    <submittedName>
        <fullName evidence="2">Uncharacterized protein</fullName>
    </submittedName>
</protein>
<sequence length="65" mass="7134">MSGSKGSAEDELSHLICLQISVDENILIGANPFQMLPSFEMTVFVTSLSSISIQPCSILLRFWNS</sequence>
<feature type="transmembrane region" description="Helical" evidence="1">
    <location>
        <begin position="41"/>
        <end position="63"/>
    </location>
</feature>
<dbReference type="EMBL" id="GL945484">
    <property type="protein sequence ID" value="EGN96053.1"/>
    <property type="molecule type" value="Genomic_DNA"/>
</dbReference>
<keyword evidence="3" id="KW-1185">Reference proteome</keyword>
<evidence type="ECO:0000313" key="3">
    <source>
        <dbReference type="Proteomes" id="UP000008063"/>
    </source>
</evidence>
<keyword evidence="1" id="KW-0472">Membrane</keyword>
<dbReference type="AlphaFoldDB" id="F8Q615"/>
<reference evidence="3" key="1">
    <citation type="journal article" date="2011" name="Science">
        <title>The plant cell wall-decomposing machinery underlies the functional diversity of forest fungi.</title>
        <authorList>
            <person name="Eastwood D.C."/>
            <person name="Floudas D."/>
            <person name="Binder M."/>
            <person name="Majcherczyk A."/>
            <person name="Schneider P."/>
            <person name="Aerts A."/>
            <person name="Asiegbu F.O."/>
            <person name="Baker S.E."/>
            <person name="Barry K."/>
            <person name="Bendiksby M."/>
            <person name="Blumentritt M."/>
            <person name="Coutinho P.M."/>
            <person name="Cullen D."/>
            <person name="de Vries R.P."/>
            <person name="Gathman A."/>
            <person name="Goodell B."/>
            <person name="Henrissat B."/>
            <person name="Ihrmark K."/>
            <person name="Kauserud H."/>
            <person name="Kohler A."/>
            <person name="LaButti K."/>
            <person name="Lapidus A."/>
            <person name="Lavin J.L."/>
            <person name="Lee Y.-H."/>
            <person name="Lindquist E."/>
            <person name="Lilly W."/>
            <person name="Lucas S."/>
            <person name="Morin E."/>
            <person name="Murat C."/>
            <person name="Oguiza J.A."/>
            <person name="Park J."/>
            <person name="Pisabarro A.G."/>
            <person name="Riley R."/>
            <person name="Rosling A."/>
            <person name="Salamov A."/>
            <person name="Schmidt O."/>
            <person name="Schmutz J."/>
            <person name="Skrede I."/>
            <person name="Stenlid J."/>
            <person name="Wiebenga A."/>
            <person name="Xie X."/>
            <person name="Kuees U."/>
            <person name="Hibbett D.S."/>
            <person name="Hoffmeister D."/>
            <person name="Hoegberg N."/>
            <person name="Martin F."/>
            <person name="Grigoriev I.V."/>
            <person name="Watkinson S.C."/>
        </authorList>
    </citation>
    <scope>NUCLEOTIDE SEQUENCE [LARGE SCALE GENOMIC DNA]</scope>
    <source>
        <strain evidence="3">strain S7.3</strain>
    </source>
</reference>
<name>F8Q615_SERL3</name>
<dbReference type="Proteomes" id="UP000008063">
    <property type="component" value="Unassembled WGS sequence"/>
</dbReference>
<organism evidence="3">
    <name type="scientific">Serpula lacrymans var. lacrymans (strain S7.3)</name>
    <name type="common">Dry rot fungus</name>
    <dbReference type="NCBI Taxonomy" id="936435"/>
    <lineage>
        <taxon>Eukaryota</taxon>
        <taxon>Fungi</taxon>
        <taxon>Dikarya</taxon>
        <taxon>Basidiomycota</taxon>
        <taxon>Agaricomycotina</taxon>
        <taxon>Agaricomycetes</taxon>
        <taxon>Agaricomycetidae</taxon>
        <taxon>Boletales</taxon>
        <taxon>Coniophorineae</taxon>
        <taxon>Serpulaceae</taxon>
        <taxon>Serpula</taxon>
    </lineage>
</organism>
<evidence type="ECO:0000256" key="1">
    <source>
        <dbReference type="SAM" id="Phobius"/>
    </source>
</evidence>
<accession>F8Q615</accession>